<dbReference type="SMART" id="SM00387">
    <property type="entry name" value="HATPase_c"/>
    <property type="match status" value="1"/>
</dbReference>
<dbReference type="Pfam" id="PF00072">
    <property type="entry name" value="Response_reg"/>
    <property type="match status" value="1"/>
</dbReference>
<dbReference type="EMBL" id="BSYI01000006">
    <property type="protein sequence ID" value="GMG81842.1"/>
    <property type="molecule type" value="Genomic_DNA"/>
</dbReference>
<dbReference type="Gene3D" id="3.30.565.10">
    <property type="entry name" value="Histidine kinase-like ATPase, C-terminal domain"/>
    <property type="match status" value="1"/>
</dbReference>
<dbReference type="SMART" id="SM00448">
    <property type="entry name" value="REC"/>
    <property type="match status" value="1"/>
</dbReference>
<dbReference type="CDD" id="cd16922">
    <property type="entry name" value="HATPase_EvgS-ArcB-TorS-like"/>
    <property type="match status" value="1"/>
</dbReference>
<evidence type="ECO:0000259" key="9">
    <source>
        <dbReference type="PROSITE" id="PS50110"/>
    </source>
</evidence>
<dbReference type="Gene3D" id="3.40.50.2300">
    <property type="match status" value="1"/>
</dbReference>
<evidence type="ECO:0000259" key="8">
    <source>
        <dbReference type="PROSITE" id="PS50109"/>
    </source>
</evidence>
<proteinExistence type="predicted"/>
<dbReference type="InterPro" id="IPR001789">
    <property type="entry name" value="Sig_transdc_resp-reg_receiver"/>
</dbReference>
<evidence type="ECO:0000256" key="3">
    <source>
        <dbReference type="ARBA" id="ARBA00022553"/>
    </source>
</evidence>
<dbReference type="SUPFAM" id="SSF52172">
    <property type="entry name" value="CheY-like"/>
    <property type="match status" value="1"/>
</dbReference>
<evidence type="ECO:0000256" key="2">
    <source>
        <dbReference type="ARBA" id="ARBA00012438"/>
    </source>
</evidence>
<feature type="domain" description="Response regulatory" evidence="9">
    <location>
        <begin position="515"/>
        <end position="632"/>
    </location>
</feature>
<dbReference type="Gene3D" id="6.10.340.10">
    <property type="match status" value="1"/>
</dbReference>
<evidence type="ECO:0000313" key="10">
    <source>
        <dbReference type="EMBL" id="GMG81842.1"/>
    </source>
</evidence>
<dbReference type="CDD" id="cd17546">
    <property type="entry name" value="REC_hyHK_CKI1_RcsC-like"/>
    <property type="match status" value="1"/>
</dbReference>
<dbReference type="InterPro" id="IPR003594">
    <property type="entry name" value="HATPase_dom"/>
</dbReference>
<reference evidence="10 11" key="1">
    <citation type="submission" date="2023-04" db="EMBL/GenBank/DDBJ databases">
        <title>Marinoamorphus aggregata gen. nov., sp. Nov., isolate from tissue of brittle star Ophioplocus japonicus.</title>
        <authorList>
            <person name="Kawano K."/>
            <person name="Sawayama S."/>
            <person name="Nakagawa S."/>
        </authorList>
    </citation>
    <scope>NUCLEOTIDE SEQUENCE [LARGE SCALE GENOMIC DNA]</scope>
    <source>
        <strain evidence="10 11">NKW23</strain>
    </source>
</reference>
<dbReference type="PROSITE" id="PS50110">
    <property type="entry name" value="RESPONSE_REGULATORY"/>
    <property type="match status" value="1"/>
</dbReference>
<feature type="coiled-coil region" evidence="6">
    <location>
        <begin position="213"/>
        <end position="248"/>
    </location>
</feature>
<dbReference type="PROSITE" id="PS50109">
    <property type="entry name" value="HIS_KIN"/>
    <property type="match status" value="1"/>
</dbReference>
<accession>A0ABQ6LER7</accession>
<dbReference type="Gene3D" id="1.10.287.130">
    <property type="match status" value="1"/>
</dbReference>
<dbReference type="PANTHER" id="PTHR45339:SF1">
    <property type="entry name" value="HYBRID SIGNAL TRANSDUCTION HISTIDINE KINASE J"/>
    <property type="match status" value="1"/>
</dbReference>
<evidence type="ECO:0000256" key="5">
    <source>
        <dbReference type="PROSITE-ProRule" id="PRU00169"/>
    </source>
</evidence>
<gene>
    <name evidence="10" type="ORF">LNKW23_10550</name>
</gene>
<dbReference type="RefSeq" id="WP_285670571.1">
    <property type="nucleotide sequence ID" value="NZ_BSYI01000006.1"/>
</dbReference>
<dbReference type="SUPFAM" id="SSF47384">
    <property type="entry name" value="Homodimeric domain of signal transducing histidine kinase"/>
    <property type="match status" value="1"/>
</dbReference>
<dbReference type="SUPFAM" id="SSF55874">
    <property type="entry name" value="ATPase domain of HSP90 chaperone/DNA topoisomerase II/histidine kinase"/>
    <property type="match status" value="1"/>
</dbReference>
<keyword evidence="7" id="KW-1133">Transmembrane helix</keyword>
<feature type="domain" description="Histidine kinase" evidence="8">
    <location>
        <begin position="262"/>
        <end position="485"/>
    </location>
</feature>
<dbReference type="InterPro" id="IPR004358">
    <property type="entry name" value="Sig_transdc_His_kin-like_C"/>
</dbReference>
<keyword evidence="4" id="KW-0902">Two-component regulatory system</keyword>
<organism evidence="10 11">
    <name type="scientific">Paralimibaculum aggregatum</name>
    <dbReference type="NCBI Taxonomy" id="3036245"/>
    <lineage>
        <taxon>Bacteria</taxon>
        <taxon>Pseudomonadati</taxon>
        <taxon>Pseudomonadota</taxon>
        <taxon>Alphaproteobacteria</taxon>
        <taxon>Rhodobacterales</taxon>
        <taxon>Paracoccaceae</taxon>
        <taxon>Paralimibaculum</taxon>
    </lineage>
</organism>
<comment type="catalytic activity">
    <reaction evidence="1">
        <text>ATP + protein L-histidine = ADP + protein N-phospho-L-histidine.</text>
        <dbReference type="EC" id="2.7.13.3"/>
    </reaction>
</comment>
<keyword evidence="6" id="KW-0175">Coiled coil</keyword>
<dbReference type="CDD" id="cd00082">
    <property type="entry name" value="HisKA"/>
    <property type="match status" value="1"/>
</dbReference>
<dbReference type="InterPro" id="IPR005467">
    <property type="entry name" value="His_kinase_dom"/>
</dbReference>
<dbReference type="InterPro" id="IPR011006">
    <property type="entry name" value="CheY-like_superfamily"/>
</dbReference>
<evidence type="ECO:0000313" key="11">
    <source>
        <dbReference type="Proteomes" id="UP001239909"/>
    </source>
</evidence>
<evidence type="ECO:0000256" key="4">
    <source>
        <dbReference type="ARBA" id="ARBA00023012"/>
    </source>
</evidence>
<evidence type="ECO:0000256" key="7">
    <source>
        <dbReference type="SAM" id="Phobius"/>
    </source>
</evidence>
<feature type="modified residue" description="4-aspartylphosphate" evidence="5">
    <location>
        <position position="564"/>
    </location>
</feature>
<sequence>MLLRPHHWPIRLKFFAIVVPLMVTVVPSITFYAHYHSYGQIVKEIDARAQHLATSQSILLSRIIQVPDPELLTLLGAGMIVDPDVESVGFYDRAGRQIALVGQVSEATQVISRRINAYGRDDGTVIGHFELGISHARAEQMLAGSWLHAGLLSVIAVLTMLIGGYVAFHRLVGRPLDKVQRAIEGWRAGAPVPRPCDMATDEIGRLARAFHELQTLRIEREAELEAIKQELEDRVVRRTADLQKARDAAEAADRSKASFLAAMSHEIRTPMNGILGIASALAADDRDPEDREKVLTILESGRSLMELLNDILDLSKIDAGRMDIAETEGDLGSLIRQIGKLWQPLAREKQLSFRLEIAPELPARLVFDPTRVRQCATNLISNAVKFTDSGGVEISLRPLGEPDANGRISLALIVRDTGIGIPEAARPRLFESFTQADDSTTRRFGGTGLGLAITRRLAGMMEGDLRFASTENVGTVFTLTFRAGVPAAGSLPAPVPAPPSGLPEAPPPVDLQGRRILVVDDVATNRLVARLMLEPTGAEVIEAADGGEALETLGREAIDLVLLDLHMPVLDGVETISRIRRFSGPVAEVPVIALTADARPERQAELAALGVAGYVTKPISLQLLYAAVAEALPAHEAPEAPARQRGKAMGAC</sequence>
<comment type="caution">
    <text evidence="10">The sequence shown here is derived from an EMBL/GenBank/DDBJ whole genome shotgun (WGS) entry which is preliminary data.</text>
</comment>
<dbReference type="Pfam" id="PF00512">
    <property type="entry name" value="HisKA"/>
    <property type="match status" value="1"/>
</dbReference>
<dbReference type="InterPro" id="IPR003661">
    <property type="entry name" value="HisK_dim/P_dom"/>
</dbReference>
<protein>
    <recommendedName>
        <fullName evidence="2">histidine kinase</fullName>
        <ecNumber evidence="2">2.7.13.3</ecNumber>
    </recommendedName>
</protein>
<feature type="transmembrane region" description="Helical" evidence="7">
    <location>
        <begin position="146"/>
        <end position="168"/>
    </location>
</feature>
<dbReference type="PRINTS" id="PR00344">
    <property type="entry name" value="BCTRLSENSOR"/>
</dbReference>
<keyword evidence="11" id="KW-1185">Reference proteome</keyword>
<dbReference type="Pfam" id="PF02518">
    <property type="entry name" value="HATPase_c"/>
    <property type="match status" value="1"/>
</dbReference>
<dbReference type="EC" id="2.7.13.3" evidence="2"/>
<keyword evidence="7" id="KW-0812">Transmembrane</keyword>
<dbReference type="InterPro" id="IPR036097">
    <property type="entry name" value="HisK_dim/P_sf"/>
</dbReference>
<dbReference type="Proteomes" id="UP001239909">
    <property type="component" value="Unassembled WGS sequence"/>
</dbReference>
<keyword evidence="3 5" id="KW-0597">Phosphoprotein</keyword>
<evidence type="ECO:0000256" key="6">
    <source>
        <dbReference type="SAM" id="Coils"/>
    </source>
</evidence>
<feature type="transmembrane region" description="Helical" evidence="7">
    <location>
        <begin position="12"/>
        <end position="33"/>
    </location>
</feature>
<name>A0ABQ6LER7_9RHOB</name>
<dbReference type="InterPro" id="IPR036890">
    <property type="entry name" value="HATPase_C_sf"/>
</dbReference>
<dbReference type="SMART" id="SM00388">
    <property type="entry name" value="HisKA"/>
    <property type="match status" value="1"/>
</dbReference>
<evidence type="ECO:0000256" key="1">
    <source>
        <dbReference type="ARBA" id="ARBA00000085"/>
    </source>
</evidence>
<keyword evidence="7" id="KW-0472">Membrane</keyword>
<dbReference type="PANTHER" id="PTHR45339">
    <property type="entry name" value="HYBRID SIGNAL TRANSDUCTION HISTIDINE KINASE J"/>
    <property type="match status" value="1"/>
</dbReference>